<feature type="domain" description="Cation-transporting P-type ATPase N-terminal" evidence="11">
    <location>
        <begin position="2"/>
        <end position="76"/>
    </location>
</feature>
<evidence type="ECO:0000256" key="2">
    <source>
        <dbReference type="ARBA" id="ARBA00022553"/>
    </source>
</evidence>
<dbReference type="SUPFAM" id="SSF81660">
    <property type="entry name" value="Metal cation-transporting ATPase, ATP-binding domain N"/>
    <property type="match status" value="1"/>
</dbReference>
<dbReference type="Proteomes" id="UP000177300">
    <property type="component" value="Unassembled WGS sequence"/>
</dbReference>
<dbReference type="InterPro" id="IPR023299">
    <property type="entry name" value="ATPase_P-typ_cyto_dom_N"/>
</dbReference>
<comment type="caution">
    <text evidence="12">The sequence shown here is derived from an EMBL/GenBank/DDBJ whole genome shotgun (WGS) entry which is preliminary data.</text>
</comment>
<dbReference type="InterPro" id="IPR023298">
    <property type="entry name" value="ATPase_P-typ_TM_dom_sf"/>
</dbReference>
<dbReference type="NCBIfam" id="TIGR01494">
    <property type="entry name" value="ATPase_P-type"/>
    <property type="match status" value="2"/>
</dbReference>
<dbReference type="InterPro" id="IPR004014">
    <property type="entry name" value="ATPase_P-typ_cation-transptr_N"/>
</dbReference>
<dbReference type="InterPro" id="IPR006068">
    <property type="entry name" value="ATPase_P-typ_cation-transptr_C"/>
</dbReference>
<accession>A0A1F5ICE7</accession>
<dbReference type="Gene3D" id="3.40.1110.10">
    <property type="entry name" value="Calcium-transporting ATPase, cytoplasmic domain N"/>
    <property type="match status" value="2"/>
</dbReference>
<feature type="transmembrane region" description="Helical" evidence="10">
    <location>
        <begin position="244"/>
        <end position="265"/>
    </location>
</feature>
<dbReference type="SUPFAM" id="SSF81665">
    <property type="entry name" value="Calcium ATPase, transmembrane domain M"/>
    <property type="match status" value="1"/>
</dbReference>
<dbReference type="FunFam" id="2.70.150.10:FF:000160">
    <property type="entry name" value="Sarcoplasmic/endoplasmic reticulum calcium ATPase 1"/>
    <property type="match status" value="1"/>
</dbReference>
<dbReference type="InterPro" id="IPR001757">
    <property type="entry name" value="P_typ_ATPase"/>
</dbReference>
<keyword evidence="6" id="KW-0460">Magnesium</keyword>
<dbReference type="Pfam" id="PF00122">
    <property type="entry name" value="E1-E2_ATPase"/>
    <property type="match status" value="1"/>
</dbReference>
<feature type="transmembrane region" description="Helical" evidence="10">
    <location>
        <begin position="81"/>
        <end position="99"/>
    </location>
</feature>
<keyword evidence="8 10" id="KW-1133">Transmembrane helix</keyword>
<evidence type="ECO:0000313" key="13">
    <source>
        <dbReference type="Proteomes" id="UP000177300"/>
    </source>
</evidence>
<dbReference type="InterPro" id="IPR059000">
    <property type="entry name" value="ATPase_P-type_domA"/>
</dbReference>
<keyword evidence="7" id="KW-1278">Translocase</keyword>
<dbReference type="InterPro" id="IPR044492">
    <property type="entry name" value="P_typ_ATPase_HD_dom"/>
</dbReference>
<evidence type="ECO:0000256" key="4">
    <source>
        <dbReference type="ARBA" id="ARBA00022741"/>
    </source>
</evidence>
<dbReference type="GO" id="GO:0016887">
    <property type="term" value="F:ATP hydrolysis activity"/>
    <property type="evidence" value="ECO:0007669"/>
    <property type="project" value="InterPro"/>
</dbReference>
<evidence type="ECO:0000256" key="1">
    <source>
        <dbReference type="ARBA" id="ARBA00004127"/>
    </source>
</evidence>
<dbReference type="Gene3D" id="1.20.1110.10">
    <property type="entry name" value="Calcium-transporting ATPase, transmembrane domain"/>
    <property type="match status" value="2"/>
</dbReference>
<dbReference type="Pfam" id="PF00690">
    <property type="entry name" value="Cation_ATPase_N"/>
    <property type="match status" value="1"/>
</dbReference>
<dbReference type="InterPro" id="IPR018303">
    <property type="entry name" value="ATPase_P-typ_P_site"/>
</dbReference>
<evidence type="ECO:0000256" key="8">
    <source>
        <dbReference type="ARBA" id="ARBA00022989"/>
    </source>
</evidence>
<feature type="transmembrane region" description="Helical" evidence="10">
    <location>
        <begin position="688"/>
        <end position="709"/>
    </location>
</feature>
<dbReference type="SFLD" id="SFLDG00002">
    <property type="entry name" value="C1.7:_P-type_atpase_like"/>
    <property type="match status" value="1"/>
</dbReference>
<evidence type="ECO:0000256" key="7">
    <source>
        <dbReference type="ARBA" id="ARBA00022967"/>
    </source>
</evidence>
<feature type="transmembrane region" description="Helical" evidence="10">
    <location>
        <begin position="662"/>
        <end position="682"/>
    </location>
</feature>
<feature type="transmembrane region" description="Helical" evidence="10">
    <location>
        <begin position="762"/>
        <end position="779"/>
    </location>
</feature>
<gene>
    <name evidence="12" type="ORF">A3G14_04800</name>
</gene>
<dbReference type="SUPFAM" id="SSF81653">
    <property type="entry name" value="Calcium ATPase, transduction domain A"/>
    <property type="match status" value="1"/>
</dbReference>
<feature type="transmembrane region" description="Helical" evidence="10">
    <location>
        <begin position="738"/>
        <end position="756"/>
    </location>
</feature>
<evidence type="ECO:0000313" key="12">
    <source>
        <dbReference type="EMBL" id="OGE14068.1"/>
    </source>
</evidence>
<comment type="subcellular location">
    <subcellularLocation>
        <location evidence="1">Endomembrane system</location>
        <topology evidence="1">Multi-pass membrane protein</topology>
    </subcellularLocation>
</comment>
<feature type="transmembrane region" description="Helical" evidence="10">
    <location>
        <begin position="832"/>
        <end position="848"/>
    </location>
</feature>
<evidence type="ECO:0000256" key="9">
    <source>
        <dbReference type="ARBA" id="ARBA00023136"/>
    </source>
</evidence>
<dbReference type="PRINTS" id="PR00119">
    <property type="entry name" value="CATATPASE"/>
</dbReference>
<dbReference type="InterPro" id="IPR036412">
    <property type="entry name" value="HAD-like_sf"/>
</dbReference>
<dbReference type="GO" id="GO:0016020">
    <property type="term" value="C:membrane"/>
    <property type="evidence" value="ECO:0007669"/>
    <property type="project" value="InterPro"/>
</dbReference>
<dbReference type="Gene3D" id="2.70.150.10">
    <property type="entry name" value="Calcium-transporting ATPase, cytoplasmic transduction domain A"/>
    <property type="match status" value="1"/>
</dbReference>
<dbReference type="PROSITE" id="PS00154">
    <property type="entry name" value="ATPASE_E1_E2"/>
    <property type="match status" value="1"/>
</dbReference>
<feature type="transmembrane region" description="Helical" evidence="10">
    <location>
        <begin position="800"/>
        <end position="820"/>
    </location>
</feature>
<keyword evidence="4" id="KW-0547">Nucleotide-binding</keyword>
<evidence type="ECO:0000256" key="10">
    <source>
        <dbReference type="SAM" id="Phobius"/>
    </source>
</evidence>
<evidence type="ECO:0000259" key="11">
    <source>
        <dbReference type="SMART" id="SM00831"/>
    </source>
</evidence>
<keyword evidence="2" id="KW-0597">Phosphoprotein</keyword>
<dbReference type="SFLD" id="SFLDS00003">
    <property type="entry name" value="Haloacid_Dehalogenase"/>
    <property type="match status" value="1"/>
</dbReference>
<dbReference type="GO" id="GO:0012505">
    <property type="term" value="C:endomembrane system"/>
    <property type="evidence" value="ECO:0007669"/>
    <property type="project" value="UniProtKB-SubCell"/>
</dbReference>
<dbReference type="SFLD" id="SFLDF00027">
    <property type="entry name" value="p-type_atpase"/>
    <property type="match status" value="1"/>
</dbReference>
<dbReference type="EMBL" id="MFBY01000009">
    <property type="protein sequence ID" value="OGE14068.1"/>
    <property type="molecule type" value="Genomic_DNA"/>
</dbReference>
<protein>
    <recommendedName>
        <fullName evidence="11">Cation-transporting P-type ATPase N-terminal domain-containing protein</fullName>
    </recommendedName>
</protein>
<proteinExistence type="predicted"/>
<feature type="transmembrane region" description="Helical" evidence="10">
    <location>
        <begin position="59"/>
        <end position="75"/>
    </location>
</feature>
<dbReference type="AlphaFoldDB" id="A0A1F5ICE7"/>
<dbReference type="InterPro" id="IPR008250">
    <property type="entry name" value="ATPase_P-typ_transduc_dom_A_sf"/>
</dbReference>
<keyword evidence="3 10" id="KW-0812">Transmembrane</keyword>
<evidence type="ECO:0000256" key="3">
    <source>
        <dbReference type="ARBA" id="ARBA00022692"/>
    </source>
</evidence>
<dbReference type="InterPro" id="IPR023214">
    <property type="entry name" value="HAD_sf"/>
</dbReference>
<evidence type="ECO:0000256" key="5">
    <source>
        <dbReference type="ARBA" id="ARBA00022840"/>
    </source>
</evidence>
<dbReference type="Pfam" id="PF00702">
    <property type="entry name" value="Hydrolase"/>
    <property type="match status" value="1"/>
</dbReference>
<dbReference type="GO" id="GO:0005524">
    <property type="term" value="F:ATP binding"/>
    <property type="evidence" value="ECO:0007669"/>
    <property type="project" value="UniProtKB-KW"/>
</dbReference>
<sequence length="880" mass="96503">MKWYQKSAKEALEEWTVKQENGLDYDDAARRLKTYGANELARHKEETIFDIFISQFKSPLIYILIFAALLVLVLGENVDAIVILTVIVVNAIVGTIQEGKAKNSLERLRNLTRHKTLVRRDGEEDLISSEHVVPGDILILKEGDRVTADARIISAEFLKVDESILTGEAYAVGKKSEVIREENLVLGDQKNMVFSGTSVVSGYCEAVVVTTGFDSELGKISKEVLESSDLPLPLANKINKLTHFIAFAVFGVAFITLILGLLRGIEFIEIVSAVIGLAVSIVPEGLPIAVTIVLAGGIWRMAKEKAIIRQLAGVEALGNADALLVDKTGTITTGQMVIKQVNLDGKLIEVTGEGYEPKGKIKITNSKQKAKLEKLLGLCLLSLKANVVHTEHTGWKPSGDPTEAAIATLCLKAGLNREKLSKEYKTDFARPFDSKKRYIEAAFAKEGEKWHVLVGAPEFLSKKLKIDHDLEKDYHKFAQKGLRVVGLAVFGPKKKLFGHALLTIEEETRKSVPSSVEEAKRAGFRVVMMTGDYAETAKAIAKKVGIYEEGDTVLTGEDVEKLAEVELEERIEKVSVFARITPEHKLKIVNAFKKKGHVCAMTGDGVNDAPALQAANLGIGLGSGTQVAKDSSDIVLVDDNFSTIVDAIREGRAIYISLKENILYLFSTGFGEVLVISGAILIGLPLPLVAVQIIWLNFVTDGFLVVGLAQDSPTKRQLKSKEDVNSDNLIDKLMIRRIMLMGGVMLLITLPVFNYYKASYSLEYARTMALLVLSAVQWFNALNVRSRTRSVFTIPLNNNFLNAAFVIVLILQFVAIETTFGNKILHTVDINIGQWVIGIALATSIIWVEEIRKYFVRKAGKLDTSTAKVPAGRLAIDSGG</sequence>
<evidence type="ECO:0000256" key="6">
    <source>
        <dbReference type="ARBA" id="ARBA00022842"/>
    </source>
</evidence>
<reference evidence="12 13" key="1">
    <citation type="journal article" date="2016" name="Nat. Commun.">
        <title>Thousands of microbial genomes shed light on interconnected biogeochemical processes in an aquifer system.</title>
        <authorList>
            <person name="Anantharaman K."/>
            <person name="Brown C.T."/>
            <person name="Hug L.A."/>
            <person name="Sharon I."/>
            <person name="Castelle C.J."/>
            <person name="Probst A.J."/>
            <person name="Thomas B.C."/>
            <person name="Singh A."/>
            <person name="Wilkins M.J."/>
            <person name="Karaoz U."/>
            <person name="Brodie E.L."/>
            <person name="Williams K.H."/>
            <person name="Hubbard S.S."/>
            <person name="Banfield J.F."/>
        </authorList>
    </citation>
    <scope>NUCLEOTIDE SEQUENCE [LARGE SCALE GENOMIC DNA]</scope>
</reference>
<keyword evidence="5" id="KW-0067">ATP-binding</keyword>
<dbReference type="Gene3D" id="3.40.50.1000">
    <property type="entry name" value="HAD superfamily/HAD-like"/>
    <property type="match status" value="2"/>
</dbReference>
<organism evidence="12 13">
    <name type="scientific">Candidatus Curtissbacteria bacterium RIFCSPLOWO2_12_FULL_38_9</name>
    <dbReference type="NCBI Taxonomy" id="1797735"/>
    <lineage>
        <taxon>Bacteria</taxon>
        <taxon>Candidatus Curtissiibacteriota</taxon>
    </lineage>
</organism>
<dbReference type="PRINTS" id="PR00120">
    <property type="entry name" value="HATPASE"/>
</dbReference>
<dbReference type="SUPFAM" id="SSF56784">
    <property type="entry name" value="HAD-like"/>
    <property type="match status" value="1"/>
</dbReference>
<dbReference type="SMART" id="SM00831">
    <property type="entry name" value="Cation_ATPase_N"/>
    <property type="match status" value="1"/>
</dbReference>
<keyword evidence="9 10" id="KW-0472">Membrane</keyword>
<name>A0A1F5ICE7_9BACT</name>
<dbReference type="PANTHER" id="PTHR42861">
    <property type="entry name" value="CALCIUM-TRANSPORTING ATPASE"/>
    <property type="match status" value="1"/>
</dbReference>
<dbReference type="Pfam" id="PF00689">
    <property type="entry name" value="Cation_ATPase_C"/>
    <property type="match status" value="1"/>
</dbReference>
<feature type="transmembrane region" description="Helical" evidence="10">
    <location>
        <begin position="271"/>
        <end position="299"/>
    </location>
</feature>